<dbReference type="InterPro" id="IPR036508">
    <property type="entry name" value="Chitin-bd_dom_sf"/>
</dbReference>
<dbReference type="SUPFAM" id="SSF57625">
    <property type="entry name" value="Invertebrate chitin-binding proteins"/>
    <property type="match status" value="3"/>
</dbReference>
<feature type="domain" description="Chitin-binding type-2" evidence="8">
    <location>
        <begin position="242"/>
        <end position="297"/>
    </location>
</feature>
<proteinExistence type="predicted"/>
<sequence length="300" mass="32497">MGFRTNILLVVVVSALCYASRPLSLPKPLEKAGKGWEEVGPADNFTCPGDGAHPDEDDCLLFYICWNGAATLNRCTEIMLFDLRYAGCNFAEYVDCQDRYRPPEYPGTVSPPPTTTTVDPSQSTSPTTPAPNDTFVCTNDGVFPHAIRCEYYWSCYAGDATLVHCELDYLYDLRYNGCNFPEYVDCGERERPEGSPSTVTPPEGTTPAPTTAGPTTAAPTGTTEPGNNSTSTSSPPSTGGPGFQCPEPDGSFSDPEDCSGYYVCTAGTPIHEVCPDGLQFNPDIKICDWPDVVQCEIRRL</sequence>
<dbReference type="Pfam" id="PF01607">
    <property type="entry name" value="CBM_14"/>
    <property type="match status" value="3"/>
</dbReference>
<keyword evidence="4" id="KW-1015">Disulfide bond</keyword>
<protein>
    <recommendedName>
        <fullName evidence="8">Chitin-binding type-2 domain-containing protein</fullName>
    </recommendedName>
</protein>
<evidence type="ECO:0000313" key="9">
    <source>
        <dbReference type="EMBL" id="CAL8113106.1"/>
    </source>
</evidence>
<evidence type="ECO:0000256" key="3">
    <source>
        <dbReference type="ARBA" id="ARBA00022737"/>
    </source>
</evidence>
<keyword evidence="1" id="KW-0147">Chitin-binding</keyword>
<gene>
    <name evidence="9" type="ORF">ODALV1_LOCUS15916</name>
</gene>
<keyword evidence="5" id="KW-0325">Glycoprotein</keyword>
<feature type="domain" description="Chitin-binding type-2" evidence="8">
    <location>
        <begin position="44"/>
        <end position="98"/>
    </location>
</feature>
<feature type="compositionally biased region" description="Low complexity" evidence="6">
    <location>
        <begin position="200"/>
        <end position="237"/>
    </location>
</feature>
<keyword evidence="10" id="KW-1185">Reference proteome</keyword>
<feature type="domain" description="Chitin-binding type-2" evidence="8">
    <location>
        <begin position="134"/>
        <end position="188"/>
    </location>
</feature>
<evidence type="ECO:0000256" key="7">
    <source>
        <dbReference type="SAM" id="SignalP"/>
    </source>
</evidence>
<evidence type="ECO:0000256" key="4">
    <source>
        <dbReference type="ARBA" id="ARBA00023157"/>
    </source>
</evidence>
<feature type="chain" id="PRO_5046846394" description="Chitin-binding type-2 domain-containing protein" evidence="7">
    <location>
        <begin position="20"/>
        <end position="300"/>
    </location>
</feature>
<reference evidence="9 10" key="1">
    <citation type="submission" date="2024-08" db="EMBL/GenBank/DDBJ databases">
        <authorList>
            <person name="Cucini C."/>
            <person name="Frati F."/>
        </authorList>
    </citation>
    <scope>NUCLEOTIDE SEQUENCE [LARGE SCALE GENOMIC DNA]</scope>
</reference>
<keyword evidence="2 7" id="KW-0732">Signal</keyword>
<dbReference type="InterPro" id="IPR002557">
    <property type="entry name" value="Chitin-bd_dom"/>
</dbReference>
<dbReference type="SMART" id="SM00494">
    <property type="entry name" value="ChtBD2"/>
    <property type="match status" value="3"/>
</dbReference>
<evidence type="ECO:0000256" key="6">
    <source>
        <dbReference type="SAM" id="MobiDB-lite"/>
    </source>
</evidence>
<feature type="compositionally biased region" description="Low complexity" evidence="6">
    <location>
        <begin position="115"/>
        <end position="131"/>
    </location>
</feature>
<feature type="region of interest" description="Disordered" evidence="6">
    <location>
        <begin position="189"/>
        <end position="252"/>
    </location>
</feature>
<accession>A0ABP1R0Y2</accession>
<dbReference type="EMBL" id="CAXLJM020000049">
    <property type="protein sequence ID" value="CAL8113106.1"/>
    <property type="molecule type" value="Genomic_DNA"/>
</dbReference>
<evidence type="ECO:0000313" key="10">
    <source>
        <dbReference type="Proteomes" id="UP001642540"/>
    </source>
</evidence>
<evidence type="ECO:0000256" key="2">
    <source>
        <dbReference type="ARBA" id="ARBA00022729"/>
    </source>
</evidence>
<dbReference type="InterPro" id="IPR051940">
    <property type="entry name" value="Chitin_bind-dev_reg"/>
</dbReference>
<keyword evidence="3" id="KW-0677">Repeat</keyword>
<name>A0ABP1R0Y2_9HEXA</name>
<dbReference type="PANTHER" id="PTHR23301:SF0">
    <property type="entry name" value="CHITIN-BINDING TYPE-2 DOMAIN-CONTAINING PROTEIN-RELATED"/>
    <property type="match status" value="1"/>
</dbReference>
<feature type="compositionally biased region" description="Pro residues" evidence="6">
    <location>
        <begin position="104"/>
        <end position="114"/>
    </location>
</feature>
<evidence type="ECO:0000256" key="5">
    <source>
        <dbReference type="ARBA" id="ARBA00023180"/>
    </source>
</evidence>
<dbReference type="PROSITE" id="PS50940">
    <property type="entry name" value="CHIT_BIND_II"/>
    <property type="match status" value="3"/>
</dbReference>
<feature type="region of interest" description="Disordered" evidence="6">
    <location>
        <begin position="104"/>
        <end position="134"/>
    </location>
</feature>
<feature type="signal peptide" evidence="7">
    <location>
        <begin position="1"/>
        <end position="19"/>
    </location>
</feature>
<dbReference type="Proteomes" id="UP001642540">
    <property type="component" value="Unassembled WGS sequence"/>
</dbReference>
<organism evidence="9 10">
    <name type="scientific">Orchesella dallaii</name>
    <dbReference type="NCBI Taxonomy" id="48710"/>
    <lineage>
        <taxon>Eukaryota</taxon>
        <taxon>Metazoa</taxon>
        <taxon>Ecdysozoa</taxon>
        <taxon>Arthropoda</taxon>
        <taxon>Hexapoda</taxon>
        <taxon>Collembola</taxon>
        <taxon>Entomobryomorpha</taxon>
        <taxon>Entomobryoidea</taxon>
        <taxon>Orchesellidae</taxon>
        <taxon>Orchesellinae</taxon>
        <taxon>Orchesella</taxon>
    </lineage>
</organism>
<evidence type="ECO:0000256" key="1">
    <source>
        <dbReference type="ARBA" id="ARBA00022669"/>
    </source>
</evidence>
<evidence type="ECO:0000259" key="8">
    <source>
        <dbReference type="PROSITE" id="PS50940"/>
    </source>
</evidence>
<dbReference type="PANTHER" id="PTHR23301">
    <property type="entry name" value="CHITIN BINDING PERITROPHIN-A"/>
    <property type="match status" value="1"/>
</dbReference>
<comment type="caution">
    <text evidence="9">The sequence shown here is derived from an EMBL/GenBank/DDBJ whole genome shotgun (WGS) entry which is preliminary data.</text>
</comment>
<dbReference type="Gene3D" id="2.170.140.10">
    <property type="entry name" value="Chitin binding domain"/>
    <property type="match status" value="3"/>
</dbReference>